<dbReference type="FunFam" id="1.10.10.10:FF:000001">
    <property type="entry name" value="LysR family transcriptional regulator"/>
    <property type="match status" value="1"/>
</dbReference>
<dbReference type="PANTHER" id="PTHR30537">
    <property type="entry name" value="HTH-TYPE TRANSCRIPTIONAL REGULATOR"/>
    <property type="match status" value="1"/>
</dbReference>
<evidence type="ECO:0000256" key="4">
    <source>
        <dbReference type="ARBA" id="ARBA00023163"/>
    </source>
</evidence>
<dbReference type="Pfam" id="PF00126">
    <property type="entry name" value="HTH_1"/>
    <property type="match status" value="1"/>
</dbReference>
<dbReference type="InterPro" id="IPR058163">
    <property type="entry name" value="LysR-type_TF_proteobact-type"/>
</dbReference>
<evidence type="ECO:0000256" key="6">
    <source>
        <dbReference type="ARBA" id="ARBA00067332"/>
    </source>
</evidence>
<comment type="caution">
    <text evidence="9">The sequence shown here is derived from an EMBL/GenBank/DDBJ whole genome shotgun (WGS) entry which is preliminary data.</text>
</comment>
<dbReference type="PANTHER" id="PTHR30537:SF3">
    <property type="entry name" value="TRANSCRIPTIONAL REGULATORY PROTEIN"/>
    <property type="match status" value="1"/>
</dbReference>
<reference evidence="9 10" key="1">
    <citation type="submission" date="2020-02" db="EMBL/GenBank/DDBJ databases">
        <title>Genome sequence of the type strain CCBAU10050 of Rhizobium daejeonense.</title>
        <authorList>
            <person name="Gao J."/>
            <person name="Sun J."/>
        </authorList>
    </citation>
    <scope>NUCLEOTIDE SEQUENCE [LARGE SCALE GENOMIC DNA]</scope>
    <source>
        <strain evidence="9 10">CCBAU10050</strain>
    </source>
</reference>
<comment type="similarity">
    <text evidence="1">Belongs to the LysR transcriptional regulatory family.</text>
</comment>
<gene>
    <name evidence="9" type="ORF">G6N76_07815</name>
</gene>
<dbReference type="AlphaFoldDB" id="A0A6M1S572"/>
<dbReference type="SUPFAM" id="SSF53850">
    <property type="entry name" value="Periplasmic binding protein-like II"/>
    <property type="match status" value="1"/>
</dbReference>
<keyword evidence="3" id="KW-0238">DNA-binding</keyword>
<dbReference type="GO" id="GO:0043565">
    <property type="term" value="F:sequence-specific DNA binding"/>
    <property type="evidence" value="ECO:0007669"/>
    <property type="project" value="TreeGrafter"/>
</dbReference>
<evidence type="ECO:0000313" key="9">
    <source>
        <dbReference type="EMBL" id="NGO63578.1"/>
    </source>
</evidence>
<sequence length="292" mass="32611">MLDWDDLRFFVALADEGSLSAAARRLKVDHATVARRVQALEEKAGIRLFDRRPRRYLLTEKGRLVAERARRMEGEVFALERDILETEGEAPVEISVSAPPVLTSFFLTPRIAAFYEARPRIRLRLVADVRNVSLTRREADIAVRLSRPTDPSLIIRRAGSVRYLLLASPAYLATRKPEQYGFILFDELLDETPQQVWLKRISAGRETVLRTNDLSVQCAAAAAGVGIAALPDFVAATYGLQVAGGEGEHITRDIYLTYHHDLRDSDTIAATVGFLAECLRPERRGRDGPSGQ</sequence>
<accession>A0A6M1S572</accession>
<keyword evidence="10" id="KW-1185">Reference proteome</keyword>
<dbReference type="RefSeq" id="WP_163903908.1">
    <property type="nucleotide sequence ID" value="NZ_CP048427.1"/>
</dbReference>
<evidence type="ECO:0000313" key="10">
    <source>
        <dbReference type="Proteomes" id="UP000477849"/>
    </source>
</evidence>
<evidence type="ECO:0000256" key="3">
    <source>
        <dbReference type="ARBA" id="ARBA00023125"/>
    </source>
</evidence>
<keyword evidence="2" id="KW-0805">Transcription regulation</keyword>
<dbReference type="SUPFAM" id="SSF46785">
    <property type="entry name" value="Winged helix' DNA-binding domain"/>
    <property type="match status" value="1"/>
</dbReference>
<keyword evidence="4" id="KW-0804">Transcription</keyword>
<evidence type="ECO:0000256" key="5">
    <source>
        <dbReference type="ARBA" id="ARBA00054626"/>
    </source>
</evidence>
<dbReference type="GO" id="GO:0006351">
    <property type="term" value="P:DNA-templated transcription"/>
    <property type="evidence" value="ECO:0007669"/>
    <property type="project" value="TreeGrafter"/>
</dbReference>
<dbReference type="InterPro" id="IPR036388">
    <property type="entry name" value="WH-like_DNA-bd_sf"/>
</dbReference>
<comment type="function">
    <text evidence="5">Transcriptional regulator of the ttuABCDE tartrate utilization operon.</text>
</comment>
<dbReference type="GO" id="GO:0003700">
    <property type="term" value="F:DNA-binding transcription factor activity"/>
    <property type="evidence" value="ECO:0007669"/>
    <property type="project" value="InterPro"/>
</dbReference>
<dbReference type="InterPro" id="IPR005119">
    <property type="entry name" value="LysR_subst-bd"/>
</dbReference>
<protein>
    <recommendedName>
        <fullName evidence="6">HTH-type transcriptional regulator TtuA</fullName>
    </recommendedName>
    <alternativeName>
        <fullName evidence="7">Tartrate utilization transcriptional regulator</fullName>
    </alternativeName>
</protein>
<dbReference type="PROSITE" id="PS50931">
    <property type="entry name" value="HTH_LYSR"/>
    <property type="match status" value="1"/>
</dbReference>
<dbReference type="EMBL" id="JAAKZH010000002">
    <property type="protein sequence ID" value="NGO63578.1"/>
    <property type="molecule type" value="Genomic_DNA"/>
</dbReference>
<evidence type="ECO:0000256" key="1">
    <source>
        <dbReference type="ARBA" id="ARBA00009437"/>
    </source>
</evidence>
<name>A0A6M1S572_9HYPH</name>
<evidence type="ECO:0000256" key="7">
    <source>
        <dbReference type="ARBA" id="ARBA00083243"/>
    </source>
</evidence>
<evidence type="ECO:0000259" key="8">
    <source>
        <dbReference type="PROSITE" id="PS50931"/>
    </source>
</evidence>
<organism evidence="9 10">
    <name type="scientific">Rhizobium daejeonense</name>
    <dbReference type="NCBI Taxonomy" id="240521"/>
    <lineage>
        <taxon>Bacteria</taxon>
        <taxon>Pseudomonadati</taxon>
        <taxon>Pseudomonadota</taxon>
        <taxon>Alphaproteobacteria</taxon>
        <taxon>Hyphomicrobiales</taxon>
        <taxon>Rhizobiaceae</taxon>
        <taxon>Rhizobium/Agrobacterium group</taxon>
        <taxon>Rhizobium</taxon>
    </lineage>
</organism>
<dbReference type="Gene3D" id="1.10.10.10">
    <property type="entry name" value="Winged helix-like DNA-binding domain superfamily/Winged helix DNA-binding domain"/>
    <property type="match status" value="1"/>
</dbReference>
<dbReference type="Pfam" id="PF03466">
    <property type="entry name" value="LysR_substrate"/>
    <property type="match status" value="1"/>
</dbReference>
<dbReference type="InterPro" id="IPR000847">
    <property type="entry name" value="LysR_HTH_N"/>
</dbReference>
<dbReference type="Gene3D" id="3.40.190.290">
    <property type="match status" value="1"/>
</dbReference>
<proteinExistence type="inferred from homology"/>
<dbReference type="Proteomes" id="UP000477849">
    <property type="component" value="Unassembled WGS sequence"/>
</dbReference>
<dbReference type="InterPro" id="IPR036390">
    <property type="entry name" value="WH_DNA-bd_sf"/>
</dbReference>
<feature type="domain" description="HTH lysR-type" evidence="8">
    <location>
        <begin position="2"/>
        <end position="59"/>
    </location>
</feature>
<evidence type="ECO:0000256" key="2">
    <source>
        <dbReference type="ARBA" id="ARBA00023015"/>
    </source>
</evidence>